<feature type="compositionally biased region" description="Acidic residues" evidence="1">
    <location>
        <begin position="81"/>
        <end position="98"/>
    </location>
</feature>
<gene>
    <name evidence="2" type="ORF">ABVK25_003780</name>
</gene>
<feature type="region of interest" description="Disordered" evidence="1">
    <location>
        <begin position="112"/>
        <end position="134"/>
    </location>
</feature>
<feature type="compositionally biased region" description="Basic residues" evidence="1">
    <location>
        <begin position="255"/>
        <end position="264"/>
    </location>
</feature>
<dbReference type="InterPro" id="IPR018465">
    <property type="entry name" value="Scm3/HJURP"/>
</dbReference>
<accession>A0ABR4BE68</accession>
<feature type="compositionally biased region" description="Polar residues" evidence="1">
    <location>
        <begin position="356"/>
        <end position="379"/>
    </location>
</feature>
<feature type="region of interest" description="Disordered" evidence="1">
    <location>
        <begin position="69"/>
        <end position="98"/>
    </location>
</feature>
<feature type="compositionally biased region" description="Basic and acidic residues" evidence="1">
    <location>
        <begin position="599"/>
        <end position="614"/>
    </location>
</feature>
<organism evidence="2 3">
    <name type="scientific">Lepraria finkii</name>
    <dbReference type="NCBI Taxonomy" id="1340010"/>
    <lineage>
        <taxon>Eukaryota</taxon>
        <taxon>Fungi</taxon>
        <taxon>Dikarya</taxon>
        <taxon>Ascomycota</taxon>
        <taxon>Pezizomycotina</taxon>
        <taxon>Lecanoromycetes</taxon>
        <taxon>OSLEUM clade</taxon>
        <taxon>Lecanoromycetidae</taxon>
        <taxon>Lecanorales</taxon>
        <taxon>Lecanorineae</taxon>
        <taxon>Stereocaulaceae</taxon>
        <taxon>Lepraria</taxon>
    </lineage>
</organism>
<dbReference type="Gene3D" id="1.10.20.10">
    <property type="entry name" value="Histone, subunit A"/>
    <property type="match status" value="1"/>
</dbReference>
<feature type="region of interest" description="Disordered" evidence="1">
    <location>
        <begin position="806"/>
        <end position="867"/>
    </location>
</feature>
<sequence length="892" mass="99724">MEPPLKRSRLFRSNDPDTDLHERRARNDSRLKSIFESIFDKYGKDFEGIGDEIDMRTGEIVVNNGHILGMTDERDAGDAESSSEELESGYYSEDEDPETPIASYEHHEIAQKLDDSGDEALTAKPETSWRSDDDADSLMGAIEAEQQPSVETDPISRVEDIVSDSGEDELADNDFEWMTPRHIRAVAQDRWRHRKQELKSLDDSTIEPAWRAPSISKARPSSQEILDTRMTSIDEVQDDPDSEGQGVSLWAPEGKKRRRLRSRKSYTPDRQSPLIRQEGFDARESLSDSSISGHVFRKYYWTQEEEDLLRQLKTTTTLTCREMQPYFPHRHGQSISLHWFAMNNRQKANPKLKASARTNSKPLSPSTTSLRLQKGNSKMTNRHETSDSLSDTQRIDLLLKTVDPILTDQTIGTDKPTDELFHEYMIQPNESIQRADILGNVAWNQSTLIAVQPSLKNNPILEKERHKCFNNAAAASSQNVFGTGNEDSFPTLPVVQGTPQPASPIIINSPICQVDEEVSQLVLEKSKEENAQTEIFMLESERAIESTAAAVRGRRDKNGAIGEAKSEDHEQILSTFATQRKSESDAAIRRRRCAQRLAKEGSEIVSQSDDRHGGPEQGQAIKTEIKLSPTFEDFADDTSHCLQAASVAISEIRSTLQNPADTPTPLLQEITDSLPVEYSPREKQSIARRAASTEIDVASGQLGADSLRPVTTEHVFQVLIPVPKSYAVSNELTKSRNVTIDEWRPDLEDQSKESKSPNRETPKQSPPKCSSPAARKDRPAVLTPKLHIDNINTCNVECDRVQCDTEDPLGSEIPDSQPSSKTTPTSRTPGSQDKKAKRSASIVPPPSSRGRYSSLGLPKKQKKSKLKINTAESFSSISETMLDCSEDELSFM</sequence>
<dbReference type="InterPro" id="IPR009072">
    <property type="entry name" value="Histone-fold"/>
</dbReference>
<feature type="region of interest" description="Disordered" evidence="1">
    <location>
        <begin position="1"/>
        <end position="26"/>
    </location>
</feature>
<evidence type="ECO:0000313" key="3">
    <source>
        <dbReference type="Proteomes" id="UP001590951"/>
    </source>
</evidence>
<feature type="compositionally biased region" description="Basic and acidic residues" evidence="1">
    <location>
        <begin position="743"/>
        <end position="762"/>
    </location>
</feature>
<dbReference type="Pfam" id="PF10384">
    <property type="entry name" value="Scm3"/>
    <property type="match status" value="1"/>
</dbReference>
<feature type="region of interest" description="Disordered" evidence="1">
    <location>
        <begin position="348"/>
        <end position="389"/>
    </location>
</feature>
<dbReference type="Proteomes" id="UP001590951">
    <property type="component" value="Unassembled WGS sequence"/>
</dbReference>
<dbReference type="PANTHER" id="PTHR15992">
    <property type="entry name" value="HOLLIDAY JUNCTION RECOGNITION PROTEIN"/>
    <property type="match status" value="1"/>
</dbReference>
<feature type="region of interest" description="Disordered" evidence="1">
    <location>
        <begin position="235"/>
        <end position="282"/>
    </location>
</feature>
<feature type="region of interest" description="Disordered" evidence="1">
    <location>
        <begin position="743"/>
        <end position="784"/>
    </location>
</feature>
<keyword evidence="3" id="KW-1185">Reference proteome</keyword>
<reference evidence="2 3" key="1">
    <citation type="submission" date="2024-09" db="EMBL/GenBank/DDBJ databases">
        <title>Rethinking Asexuality: The Enigmatic Case of Functional Sexual Genes in Lepraria (Stereocaulaceae).</title>
        <authorList>
            <person name="Doellman M."/>
            <person name="Sun Y."/>
            <person name="Barcenas-Pena A."/>
            <person name="Lumbsch H.T."/>
            <person name="Grewe F."/>
        </authorList>
    </citation>
    <scope>NUCLEOTIDE SEQUENCE [LARGE SCALE GENOMIC DNA]</scope>
    <source>
        <strain evidence="2 3">Grewe 0041</strain>
    </source>
</reference>
<evidence type="ECO:0000313" key="2">
    <source>
        <dbReference type="EMBL" id="KAL2056137.1"/>
    </source>
</evidence>
<dbReference type="EMBL" id="JBHFEH010000009">
    <property type="protein sequence ID" value="KAL2056137.1"/>
    <property type="molecule type" value="Genomic_DNA"/>
</dbReference>
<dbReference type="PANTHER" id="PTHR15992:SF5">
    <property type="entry name" value="HOLLIDAY JUNCTION RECOGNITION PROTEIN"/>
    <property type="match status" value="1"/>
</dbReference>
<comment type="caution">
    <text evidence="2">The sequence shown here is derived from an EMBL/GenBank/DDBJ whole genome shotgun (WGS) entry which is preliminary data.</text>
</comment>
<feature type="compositionally biased region" description="Basic residues" evidence="1">
    <location>
        <begin position="1"/>
        <end position="10"/>
    </location>
</feature>
<protein>
    <submittedName>
        <fullName evidence="2">Uncharacterized protein</fullName>
    </submittedName>
</protein>
<proteinExistence type="predicted"/>
<evidence type="ECO:0000256" key="1">
    <source>
        <dbReference type="SAM" id="MobiDB-lite"/>
    </source>
</evidence>
<feature type="compositionally biased region" description="Low complexity" evidence="1">
    <location>
        <begin position="814"/>
        <end position="829"/>
    </location>
</feature>
<feature type="compositionally biased region" description="Basic and acidic residues" evidence="1">
    <location>
        <begin position="12"/>
        <end position="26"/>
    </location>
</feature>
<feature type="region of interest" description="Disordered" evidence="1">
    <location>
        <begin position="599"/>
        <end position="618"/>
    </location>
</feature>
<name>A0ABR4BE68_9LECA</name>